<keyword evidence="1" id="KW-0812">Transmembrane</keyword>
<dbReference type="AlphaFoldDB" id="A0A8S1FFK0"/>
<feature type="transmembrane region" description="Helical" evidence="1">
    <location>
        <begin position="7"/>
        <end position="29"/>
    </location>
</feature>
<accession>A0A8S1FFK0</accession>
<keyword evidence="3" id="KW-1185">Reference proteome</keyword>
<name>A0A8S1FFK0_9PELO</name>
<keyword evidence="1" id="KW-1133">Transmembrane helix</keyword>
<sequence>MFLICQYLSIHPCVVLILQLIGQTLVVHVGRFDEAGAFLVLIAFLPVILHQRNDNEMNGVARRKQFKLRPWQSTASPLRQDCW</sequence>
<evidence type="ECO:0000256" key="1">
    <source>
        <dbReference type="SAM" id="Phobius"/>
    </source>
</evidence>
<dbReference type="Proteomes" id="UP000494206">
    <property type="component" value="Unassembled WGS sequence"/>
</dbReference>
<evidence type="ECO:0000313" key="2">
    <source>
        <dbReference type="EMBL" id="CAB3411304.1"/>
    </source>
</evidence>
<organism evidence="2 3">
    <name type="scientific">Caenorhabditis bovis</name>
    <dbReference type="NCBI Taxonomy" id="2654633"/>
    <lineage>
        <taxon>Eukaryota</taxon>
        <taxon>Metazoa</taxon>
        <taxon>Ecdysozoa</taxon>
        <taxon>Nematoda</taxon>
        <taxon>Chromadorea</taxon>
        <taxon>Rhabditida</taxon>
        <taxon>Rhabditina</taxon>
        <taxon>Rhabditomorpha</taxon>
        <taxon>Rhabditoidea</taxon>
        <taxon>Rhabditidae</taxon>
        <taxon>Peloderinae</taxon>
        <taxon>Caenorhabditis</taxon>
    </lineage>
</organism>
<reference evidence="2 3" key="1">
    <citation type="submission" date="2020-04" db="EMBL/GenBank/DDBJ databases">
        <authorList>
            <person name="Laetsch R D."/>
            <person name="Stevens L."/>
            <person name="Kumar S."/>
            <person name="Blaxter L. M."/>
        </authorList>
    </citation>
    <scope>NUCLEOTIDE SEQUENCE [LARGE SCALE GENOMIC DNA]</scope>
</reference>
<dbReference type="OrthoDB" id="5875211at2759"/>
<proteinExistence type="predicted"/>
<dbReference type="EMBL" id="CADEPM010000013">
    <property type="protein sequence ID" value="CAB3411304.1"/>
    <property type="molecule type" value="Genomic_DNA"/>
</dbReference>
<keyword evidence="1" id="KW-0472">Membrane</keyword>
<evidence type="ECO:0000313" key="3">
    <source>
        <dbReference type="Proteomes" id="UP000494206"/>
    </source>
</evidence>
<protein>
    <submittedName>
        <fullName evidence="2">Uncharacterized protein</fullName>
    </submittedName>
</protein>
<gene>
    <name evidence="2" type="ORF">CBOVIS_LOCUS12711</name>
</gene>
<comment type="caution">
    <text evidence="2">The sequence shown here is derived from an EMBL/GenBank/DDBJ whole genome shotgun (WGS) entry which is preliminary data.</text>
</comment>